<accession>A0A1W0A7H1</accession>
<evidence type="ECO:0000313" key="2">
    <source>
        <dbReference type="EMBL" id="OQS06236.1"/>
    </source>
</evidence>
<dbReference type="EMBL" id="JNBS01000364">
    <property type="protein sequence ID" value="OQS06236.1"/>
    <property type="molecule type" value="Genomic_DNA"/>
</dbReference>
<protein>
    <recommendedName>
        <fullName evidence="1">N-acetyltransferase domain-containing protein</fullName>
    </recommendedName>
</protein>
<dbReference type="InterPro" id="IPR051531">
    <property type="entry name" value="N-acetyltransferase"/>
</dbReference>
<dbReference type="SUPFAM" id="SSF55729">
    <property type="entry name" value="Acyl-CoA N-acyltransferases (Nat)"/>
    <property type="match status" value="1"/>
</dbReference>
<dbReference type="GO" id="GO:0016747">
    <property type="term" value="F:acyltransferase activity, transferring groups other than amino-acyl groups"/>
    <property type="evidence" value="ECO:0007669"/>
    <property type="project" value="InterPro"/>
</dbReference>
<keyword evidence="3" id="KW-1185">Reference proteome</keyword>
<feature type="domain" description="N-acetyltransferase" evidence="1">
    <location>
        <begin position="28"/>
        <end position="169"/>
    </location>
</feature>
<dbReference type="InterPro" id="IPR000182">
    <property type="entry name" value="GNAT_dom"/>
</dbReference>
<dbReference type="CDD" id="cd04301">
    <property type="entry name" value="NAT_SF"/>
    <property type="match status" value="1"/>
</dbReference>
<comment type="caution">
    <text evidence="2">The sequence shown here is derived from an EMBL/GenBank/DDBJ whole genome shotgun (WGS) entry which is preliminary data.</text>
</comment>
<dbReference type="OrthoDB" id="64477at2759"/>
<evidence type="ECO:0000259" key="1">
    <source>
        <dbReference type="PROSITE" id="PS51186"/>
    </source>
</evidence>
<dbReference type="PANTHER" id="PTHR43792">
    <property type="entry name" value="GNAT FAMILY, PUTATIVE (AFU_ORTHOLOGUE AFUA_3G00765)-RELATED-RELATED"/>
    <property type="match status" value="1"/>
</dbReference>
<proteinExistence type="predicted"/>
<dbReference type="AlphaFoldDB" id="A0A1W0A7H1"/>
<evidence type="ECO:0000313" key="3">
    <source>
        <dbReference type="Proteomes" id="UP000243217"/>
    </source>
</evidence>
<name>A0A1W0A7H1_9STRA</name>
<organism evidence="2 3">
    <name type="scientific">Thraustotheca clavata</name>
    <dbReference type="NCBI Taxonomy" id="74557"/>
    <lineage>
        <taxon>Eukaryota</taxon>
        <taxon>Sar</taxon>
        <taxon>Stramenopiles</taxon>
        <taxon>Oomycota</taxon>
        <taxon>Saprolegniomycetes</taxon>
        <taxon>Saprolegniales</taxon>
        <taxon>Achlyaceae</taxon>
        <taxon>Thraustotheca</taxon>
    </lineage>
</organism>
<dbReference type="PROSITE" id="PS51186">
    <property type="entry name" value="GNAT"/>
    <property type="match status" value="1"/>
</dbReference>
<dbReference type="Pfam" id="PF13302">
    <property type="entry name" value="Acetyltransf_3"/>
    <property type="match status" value="1"/>
</dbReference>
<sequence>MAFTTLPTSYRLTYLSPKEERDQAVYSIFCEDDNMKYIPFLCRMQSDAWQARRSSHRELFNLGTGAFLDVIETSSGKVIGTSGFRVVDKENKQAEWGVILSQEFQGKGYCKEMHDACIAWAKTQGLERVTAATWQSNDRMNQLLLRYGWTFIETRTDELGIWNEYELSL</sequence>
<dbReference type="InterPro" id="IPR016181">
    <property type="entry name" value="Acyl_CoA_acyltransferase"/>
</dbReference>
<dbReference type="PANTHER" id="PTHR43792:SF13">
    <property type="entry name" value="ACETYLTRANSFERASE"/>
    <property type="match status" value="1"/>
</dbReference>
<reference evidence="2 3" key="1">
    <citation type="journal article" date="2014" name="Genome Biol. Evol.">
        <title>The secreted proteins of Achlya hypogyna and Thraustotheca clavata identify the ancestral oomycete secretome and reveal gene acquisitions by horizontal gene transfer.</title>
        <authorList>
            <person name="Misner I."/>
            <person name="Blouin N."/>
            <person name="Leonard G."/>
            <person name="Richards T.A."/>
            <person name="Lane C.E."/>
        </authorList>
    </citation>
    <scope>NUCLEOTIDE SEQUENCE [LARGE SCALE GENOMIC DNA]</scope>
    <source>
        <strain evidence="2 3">ATCC 34112</strain>
    </source>
</reference>
<dbReference type="Proteomes" id="UP000243217">
    <property type="component" value="Unassembled WGS sequence"/>
</dbReference>
<gene>
    <name evidence="2" type="ORF">THRCLA_01715</name>
</gene>
<dbReference type="Gene3D" id="3.40.630.30">
    <property type="match status" value="1"/>
</dbReference>